<evidence type="ECO:0000256" key="6">
    <source>
        <dbReference type="ARBA" id="ARBA00013025"/>
    </source>
</evidence>
<dbReference type="GO" id="GO:0005524">
    <property type="term" value="F:ATP binding"/>
    <property type="evidence" value="ECO:0007669"/>
    <property type="project" value="UniProtKB-KW"/>
</dbReference>
<dbReference type="SUPFAM" id="SSF53244">
    <property type="entry name" value="MurD-like peptide ligases, peptide-binding domain"/>
    <property type="match status" value="1"/>
</dbReference>
<evidence type="ECO:0000256" key="4">
    <source>
        <dbReference type="ARBA" id="ARBA00008276"/>
    </source>
</evidence>
<keyword evidence="10 21" id="KW-0547">Nucleotide-binding</keyword>
<evidence type="ECO:0000256" key="5">
    <source>
        <dbReference type="ARBA" id="ARBA00013023"/>
    </source>
</evidence>
<keyword evidence="11 21" id="KW-0067">ATP-binding</keyword>
<evidence type="ECO:0000256" key="2">
    <source>
        <dbReference type="ARBA" id="ARBA00004799"/>
    </source>
</evidence>
<evidence type="ECO:0000313" key="24">
    <source>
        <dbReference type="EMBL" id="SEK40662.1"/>
    </source>
</evidence>
<evidence type="ECO:0000256" key="7">
    <source>
        <dbReference type="ARBA" id="ARBA00019357"/>
    </source>
</evidence>
<evidence type="ECO:0000256" key="18">
    <source>
        <dbReference type="ARBA" id="ARBA00047808"/>
    </source>
</evidence>
<dbReference type="InterPro" id="IPR013221">
    <property type="entry name" value="Mur_ligase_cen"/>
</dbReference>
<evidence type="ECO:0000259" key="23">
    <source>
        <dbReference type="Pfam" id="PF08245"/>
    </source>
</evidence>
<reference evidence="25" key="1">
    <citation type="submission" date="2016-10" db="EMBL/GenBank/DDBJ databases">
        <authorList>
            <person name="Varghese N."/>
            <person name="Submissions S."/>
        </authorList>
    </citation>
    <scope>NUCLEOTIDE SEQUENCE [LARGE SCALE GENOMIC DNA]</scope>
    <source>
        <strain evidence="25">CGMCC 1.9127</strain>
    </source>
</reference>
<comment type="catalytic activity">
    <reaction evidence="20">
        <text>7,8-dihydropteroate + L-glutamate + ATP = 7,8-dihydrofolate + ADP + phosphate + H(+)</text>
        <dbReference type="Rhea" id="RHEA:23584"/>
        <dbReference type="ChEBI" id="CHEBI:15378"/>
        <dbReference type="ChEBI" id="CHEBI:17839"/>
        <dbReference type="ChEBI" id="CHEBI:29985"/>
        <dbReference type="ChEBI" id="CHEBI:30616"/>
        <dbReference type="ChEBI" id="CHEBI:43474"/>
        <dbReference type="ChEBI" id="CHEBI:57451"/>
        <dbReference type="ChEBI" id="CHEBI:456216"/>
        <dbReference type="EC" id="6.3.2.12"/>
    </reaction>
</comment>
<evidence type="ECO:0000256" key="10">
    <source>
        <dbReference type="ARBA" id="ARBA00022741"/>
    </source>
</evidence>
<dbReference type="GO" id="GO:0046656">
    <property type="term" value="P:folic acid biosynthetic process"/>
    <property type="evidence" value="ECO:0007669"/>
    <property type="project" value="UniProtKB-KW"/>
</dbReference>
<keyword evidence="25" id="KW-1185">Reference proteome</keyword>
<evidence type="ECO:0000256" key="16">
    <source>
        <dbReference type="ARBA" id="ARBA00032510"/>
    </source>
</evidence>
<comment type="catalytic activity">
    <reaction evidence="17">
        <text>(6S)-5,6,7,8-tetrahydrofolyl-(gamma-L-Glu)(n) + L-glutamate + ATP = (6S)-5,6,7,8-tetrahydrofolyl-(gamma-L-Glu)(n+1) + ADP + phosphate + H(+)</text>
        <dbReference type="Rhea" id="RHEA:10580"/>
        <dbReference type="Rhea" id="RHEA-COMP:14738"/>
        <dbReference type="Rhea" id="RHEA-COMP:14740"/>
        <dbReference type="ChEBI" id="CHEBI:15378"/>
        <dbReference type="ChEBI" id="CHEBI:29985"/>
        <dbReference type="ChEBI" id="CHEBI:30616"/>
        <dbReference type="ChEBI" id="CHEBI:43474"/>
        <dbReference type="ChEBI" id="CHEBI:141005"/>
        <dbReference type="ChEBI" id="CHEBI:456216"/>
        <dbReference type="EC" id="6.3.2.17"/>
    </reaction>
</comment>
<proteinExistence type="inferred from homology"/>
<evidence type="ECO:0000256" key="3">
    <source>
        <dbReference type="ARBA" id="ARBA00005150"/>
    </source>
</evidence>
<dbReference type="GO" id="GO:0046872">
    <property type="term" value="F:metal ion binding"/>
    <property type="evidence" value="ECO:0007669"/>
    <property type="project" value="UniProtKB-KW"/>
</dbReference>
<dbReference type="AlphaFoldDB" id="A0A1H7GUE2"/>
<dbReference type="InterPro" id="IPR036565">
    <property type="entry name" value="Mur-like_cat_sf"/>
</dbReference>
<evidence type="ECO:0000256" key="21">
    <source>
        <dbReference type="PIRNR" id="PIRNR001563"/>
    </source>
</evidence>
<dbReference type="InterPro" id="IPR004101">
    <property type="entry name" value="Mur_ligase_C"/>
</dbReference>
<dbReference type="Gene3D" id="3.40.1190.10">
    <property type="entry name" value="Mur-like, catalytic domain"/>
    <property type="match status" value="1"/>
</dbReference>
<keyword evidence="8 21" id="KW-0436">Ligase</keyword>
<comment type="similarity">
    <text evidence="4 21">Belongs to the folylpolyglutamate synthase family.</text>
</comment>
<evidence type="ECO:0000256" key="12">
    <source>
        <dbReference type="ARBA" id="ARBA00022842"/>
    </source>
</evidence>
<evidence type="ECO:0000256" key="11">
    <source>
        <dbReference type="ARBA" id="ARBA00022840"/>
    </source>
</evidence>
<comment type="catalytic activity">
    <reaction evidence="19">
        <text>(6R)-5,10-methylenetetrahydrofolyl-(gamma-L-Glu)(n) + L-glutamate + ATP = (6R)-5,10-methylenetetrahydrofolyl-(gamma-L-Glu)(n+1) + ADP + phosphate + H(+)</text>
        <dbReference type="Rhea" id="RHEA:51912"/>
        <dbReference type="Rhea" id="RHEA-COMP:13257"/>
        <dbReference type="Rhea" id="RHEA-COMP:13258"/>
        <dbReference type="ChEBI" id="CHEBI:15378"/>
        <dbReference type="ChEBI" id="CHEBI:29985"/>
        <dbReference type="ChEBI" id="CHEBI:30616"/>
        <dbReference type="ChEBI" id="CHEBI:43474"/>
        <dbReference type="ChEBI" id="CHEBI:136572"/>
        <dbReference type="ChEBI" id="CHEBI:456216"/>
        <dbReference type="EC" id="6.3.2.17"/>
    </reaction>
</comment>
<dbReference type="PIRSF" id="PIRSF001563">
    <property type="entry name" value="Folylpolyglu_synth"/>
    <property type="match status" value="1"/>
</dbReference>
<evidence type="ECO:0000256" key="19">
    <source>
        <dbReference type="ARBA" id="ARBA00049035"/>
    </source>
</evidence>
<evidence type="ECO:0000256" key="20">
    <source>
        <dbReference type="ARBA" id="ARBA00049161"/>
    </source>
</evidence>
<name>A0A1H7GUE2_9GAMM</name>
<dbReference type="GO" id="GO:0046654">
    <property type="term" value="P:tetrahydrofolate biosynthetic process"/>
    <property type="evidence" value="ECO:0007669"/>
    <property type="project" value="UniProtKB-UniPathway"/>
</dbReference>
<comment type="pathway">
    <text evidence="2">Cofactor biosynthesis; tetrahydrofolate biosynthesis; 7,8-dihydrofolate from 2-amino-4-hydroxy-6-hydroxymethyl-7,8-dihydropteridine diphosphate and 4-aminobenzoate: step 2/2.</text>
</comment>
<dbReference type="InterPro" id="IPR018109">
    <property type="entry name" value="Folylpolyglutamate_synth_CS"/>
</dbReference>
<dbReference type="OrthoDB" id="9809356at2"/>
<evidence type="ECO:0000256" key="1">
    <source>
        <dbReference type="ARBA" id="ARBA00002714"/>
    </source>
</evidence>
<dbReference type="NCBIfam" id="NF008101">
    <property type="entry name" value="PRK10846.1"/>
    <property type="match status" value="1"/>
</dbReference>
<dbReference type="UniPathway" id="UPA00077">
    <property type="reaction ID" value="UER00157"/>
</dbReference>
<dbReference type="NCBIfam" id="TIGR01499">
    <property type="entry name" value="folC"/>
    <property type="match status" value="1"/>
</dbReference>
<evidence type="ECO:0000256" key="13">
    <source>
        <dbReference type="ARBA" id="ARBA00022909"/>
    </source>
</evidence>
<keyword evidence="13" id="KW-0289">Folate biosynthesis</keyword>
<dbReference type="PANTHER" id="PTHR11136:SF0">
    <property type="entry name" value="DIHYDROFOLATE SYNTHETASE-RELATED"/>
    <property type="match status" value="1"/>
</dbReference>
<dbReference type="EMBL" id="FOBI01000001">
    <property type="protein sequence ID" value="SEK40662.1"/>
    <property type="molecule type" value="Genomic_DNA"/>
</dbReference>
<feature type="domain" description="Mur ligase central" evidence="23">
    <location>
        <begin position="55"/>
        <end position="198"/>
    </location>
</feature>
<dbReference type="GO" id="GO:0004326">
    <property type="term" value="F:tetrahydrofolylpolyglutamate synthase activity"/>
    <property type="evidence" value="ECO:0007669"/>
    <property type="project" value="UniProtKB-EC"/>
</dbReference>
<gene>
    <name evidence="24" type="ORF">SAMN05216262_101283</name>
</gene>
<dbReference type="Pfam" id="PF02875">
    <property type="entry name" value="Mur_ligase_C"/>
    <property type="match status" value="1"/>
</dbReference>
<dbReference type="InterPro" id="IPR036615">
    <property type="entry name" value="Mur_ligase_C_dom_sf"/>
</dbReference>
<comment type="catalytic activity">
    <reaction evidence="18">
        <text>10-formyltetrahydrofolyl-(gamma-L-Glu)(n) + L-glutamate + ATP = 10-formyltetrahydrofolyl-(gamma-L-Glu)(n+1) + ADP + phosphate + H(+)</text>
        <dbReference type="Rhea" id="RHEA:51904"/>
        <dbReference type="Rhea" id="RHEA-COMP:13088"/>
        <dbReference type="Rhea" id="RHEA-COMP:14300"/>
        <dbReference type="ChEBI" id="CHEBI:15378"/>
        <dbReference type="ChEBI" id="CHEBI:29985"/>
        <dbReference type="ChEBI" id="CHEBI:30616"/>
        <dbReference type="ChEBI" id="CHEBI:43474"/>
        <dbReference type="ChEBI" id="CHEBI:134413"/>
        <dbReference type="ChEBI" id="CHEBI:456216"/>
        <dbReference type="EC" id="6.3.2.17"/>
    </reaction>
</comment>
<evidence type="ECO:0000313" key="25">
    <source>
        <dbReference type="Proteomes" id="UP000199297"/>
    </source>
</evidence>
<dbReference type="EC" id="6.3.2.12" evidence="5"/>
<dbReference type="SUPFAM" id="SSF53623">
    <property type="entry name" value="MurD-like peptide ligases, catalytic domain"/>
    <property type="match status" value="1"/>
</dbReference>
<dbReference type="PANTHER" id="PTHR11136">
    <property type="entry name" value="FOLYLPOLYGLUTAMATE SYNTHASE-RELATED"/>
    <property type="match status" value="1"/>
</dbReference>
<dbReference type="Proteomes" id="UP000199297">
    <property type="component" value="Unassembled WGS sequence"/>
</dbReference>
<dbReference type="PROSITE" id="PS01012">
    <property type="entry name" value="FOLYLPOLYGLU_SYNT_2"/>
    <property type="match status" value="1"/>
</dbReference>
<keyword evidence="9" id="KW-0479">Metal-binding</keyword>
<dbReference type="GO" id="GO:0008841">
    <property type="term" value="F:dihydrofolate synthase activity"/>
    <property type="evidence" value="ECO:0007669"/>
    <property type="project" value="UniProtKB-EC"/>
</dbReference>
<dbReference type="Pfam" id="PF08245">
    <property type="entry name" value="Mur_ligase_M"/>
    <property type="match status" value="1"/>
</dbReference>
<dbReference type="InterPro" id="IPR001645">
    <property type="entry name" value="Folylpolyglutamate_synth"/>
</dbReference>
<sequence length="423" mass="46143">MSKMIKGHLVRNNLTEWLSYLENIHNVEIELGLSRIAAVAKALNVDLTSSVVITVAGTNGKGTSCAFLENALLAQNISCAVYSSPHIERFNERLRINRAEATDDAFVSAFEKIEAARGDISLTYYEYTTLAAFLVLMATAPDVVILEVGLGGRLDATNIIDADIALITTIDLDHQAFLGDTREAIGFEKAGIMRANKPVVIGDTNPPQSLADHASAIGAQPYFRHHDFIVNTEASGTWQWGSSRNQYSELTACHIPQDNVASAIMVLDLLATKCPLTLSSHFINQIIAATKVAGRMEKFSFGCDVILDVGHNPQAARYLATQVQKLSYPCVHAVLGMLADKDIENTVAPLLPVVKHWYIGTLNVPRASAADNIAQYMKNAKQVNCFDNVSQAFKMAMENAKATDLILVFGSFFTVAEIRRLLV</sequence>
<protein>
    <recommendedName>
        <fullName evidence="7">Dihydrofolate synthase/folylpolyglutamate synthase</fullName>
        <ecNumber evidence="5">6.3.2.12</ecNumber>
        <ecNumber evidence="6">6.3.2.17</ecNumber>
    </recommendedName>
    <alternativeName>
        <fullName evidence="16">Folylpoly-gamma-glutamate synthetase-dihydrofolate synthetase</fullName>
    </alternativeName>
    <alternativeName>
        <fullName evidence="14">Folylpolyglutamate synthetase</fullName>
    </alternativeName>
    <alternativeName>
        <fullName evidence="15">Tetrahydrofolylpolyglutamate synthase</fullName>
    </alternativeName>
</protein>
<evidence type="ECO:0000256" key="8">
    <source>
        <dbReference type="ARBA" id="ARBA00022598"/>
    </source>
</evidence>
<comment type="function">
    <text evidence="1">Functions in two distinct reactions of the de novo folate biosynthetic pathway. Catalyzes the addition of a glutamate residue to dihydropteroate (7,8-dihydropteroate or H2Pte) to form dihydrofolate (7,8-dihydrofolate monoglutamate or H2Pte-Glu). Also catalyzes successive additions of L-glutamate to tetrahydrofolate or 10-formyltetrahydrofolate or 5,10-methylenetetrahydrofolate, leading to folylpolyglutamate derivatives.</text>
</comment>
<accession>A0A1H7GUE2</accession>
<dbReference type="STRING" id="641665.GCA_002104455_00421"/>
<comment type="pathway">
    <text evidence="3">Cofactor biosynthesis; tetrahydrofolylpolyglutamate biosynthesis.</text>
</comment>
<evidence type="ECO:0000256" key="14">
    <source>
        <dbReference type="ARBA" id="ARBA00030048"/>
    </source>
</evidence>
<keyword evidence="12" id="KW-0460">Magnesium</keyword>
<organism evidence="24 25">
    <name type="scientific">Colwellia chukchiensis</name>
    <dbReference type="NCBI Taxonomy" id="641665"/>
    <lineage>
        <taxon>Bacteria</taxon>
        <taxon>Pseudomonadati</taxon>
        <taxon>Pseudomonadota</taxon>
        <taxon>Gammaproteobacteria</taxon>
        <taxon>Alteromonadales</taxon>
        <taxon>Colwelliaceae</taxon>
        <taxon>Colwellia</taxon>
    </lineage>
</organism>
<evidence type="ECO:0000256" key="9">
    <source>
        <dbReference type="ARBA" id="ARBA00022723"/>
    </source>
</evidence>
<dbReference type="RefSeq" id="WP_085282751.1">
    <property type="nucleotide sequence ID" value="NZ_FOBI01000001.1"/>
</dbReference>
<evidence type="ECO:0000256" key="15">
    <source>
        <dbReference type="ARBA" id="ARBA00030592"/>
    </source>
</evidence>
<evidence type="ECO:0000256" key="17">
    <source>
        <dbReference type="ARBA" id="ARBA00047493"/>
    </source>
</evidence>
<dbReference type="Gene3D" id="3.90.190.20">
    <property type="entry name" value="Mur ligase, C-terminal domain"/>
    <property type="match status" value="1"/>
</dbReference>
<dbReference type="EC" id="6.3.2.17" evidence="6"/>
<feature type="domain" description="Mur ligase C-terminal" evidence="22">
    <location>
        <begin position="294"/>
        <end position="412"/>
    </location>
</feature>
<dbReference type="GO" id="GO:0005737">
    <property type="term" value="C:cytoplasm"/>
    <property type="evidence" value="ECO:0007669"/>
    <property type="project" value="TreeGrafter"/>
</dbReference>
<evidence type="ECO:0000259" key="22">
    <source>
        <dbReference type="Pfam" id="PF02875"/>
    </source>
</evidence>